<dbReference type="Proteomes" id="UP000290407">
    <property type="component" value="Unassembled WGS sequence"/>
</dbReference>
<evidence type="ECO:0000259" key="1">
    <source>
        <dbReference type="Pfam" id="PF11860"/>
    </source>
</evidence>
<sequence length="189" mass="21609">MEITLADYQAAAALLRTGVAEIRAVADVESRGRAFLPDGRLVIRFEGHRFRKHTKGKYDKSHPTLSHKYMPNCPYNKGVASDYKRLKIAMALDPTAALMSCSWGMFQIMGDEYWRCGFKDVHAFVDALKTGEKAHLLAVCQFILSKNLDDALRTHNWRAFAFGYNGADYEVNEYHLELARRYSFYLLNS</sequence>
<name>A0A4Q2UQ45_9BACT</name>
<evidence type="ECO:0000313" key="2">
    <source>
        <dbReference type="EMBL" id="RYC69750.1"/>
    </source>
</evidence>
<proteinExistence type="predicted"/>
<organism evidence="2 3">
    <name type="scientific">Spirosoma sordidisoli</name>
    <dbReference type="NCBI Taxonomy" id="2502893"/>
    <lineage>
        <taxon>Bacteria</taxon>
        <taxon>Pseudomonadati</taxon>
        <taxon>Bacteroidota</taxon>
        <taxon>Cytophagia</taxon>
        <taxon>Cytophagales</taxon>
        <taxon>Cytophagaceae</taxon>
        <taxon>Spirosoma</taxon>
    </lineage>
</organism>
<dbReference type="RefSeq" id="WP_129602062.1">
    <property type="nucleotide sequence ID" value="NZ_SBLB01000003.1"/>
</dbReference>
<reference evidence="2 3" key="1">
    <citation type="submission" date="2019-01" db="EMBL/GenBank/DDBJ databases">
        <title>Spirosoma flava sp. nov., a propanil-degrading bacterium isolated from herbicide-contaminated soil.</title>
        <authorList>
            <person name="Zhang L."/>
            <person name="Jiang J.-D."/>
        </authorList>
    </citation>
    <scope>NUCLEOTIDE SEQUENCE [LARGE SCALE GENOMIC DNA]</scope>
    <source>
        <strain evidence="2 3">TY50</strain>
    </source>
</reference>
<comment type="caution">
    <text evidence="2">The sequence shown here is derived from an EMBL/GenBank/DDBJ whole genome shotgun (WGS) entry which is preliminary data.</text>
</comment>
<dbReference type="EMBL" id="SBLB01000003">
    <property type="protein sequence ID" value="RYC69750.1"/>
    <property type="molecule type" value="Genomic_DNA"/>
</dbReference>
<feature type="domain" description="N-acetylmuramidase" evidence="1">
    <location>
        <begin position="19"/>
        <end position="184"/>
    </location>
</feature>
<dbReference type="InterPro" id="IPR024408">
    <property type="entry name" value="Muramidase"/>
</dbReference>
<dbReference type="AlphaFoldDB" id="A0A4Q2UQ45"/>
<accession>A0A4Q2UQ45</accession>
<evidence type="ECO:0000313" key="3">
    <source>
        <dbReference type="Proteomes" id="UP000290407"/>
    </source>
</evidence>
<keyword evidence="3" id="KW-1185">Reference proteome</keyword>
<gene>
    <name evidence="2" type="ORF">EQG79_14235</name>
</gene>
<dbReference type="Pfam" id="PF11860">
    <property type="entry name" value="Muramidase"/>
    <property type="match status" value="1"/>
</dbReference>
<protein>
    <submittedName>
        <fullName evidence="2">N-acetylmuramidase family protein</fullName>
    </submittedName>
</protein>